<accession>A0ABU0FPS6</accession>
<gene>
    <name evidence="2" type="ORF">J2S25_000080</name>
</gene>
<comment type="caution">
    <text evidence="2">The sequence shown here is derived from an EMBL/GenBank/DDBJ whole genome shotgun (WGS) entry which is preliminary data.</text>
</comment>
<evidence type="ECO:0000313" key="3">
    <source>
        <dbReference type="Proteomes" id="UP001242313"/>
    </source>
</evidence>
<reference evidence="2 3" key="1">
    <citation type="submission" date="2023-07" db="EMBL/GenBank/DDBJ databases">
        <title>Genomic Encyclopedia of Type Strains, Phase IV (KMG-IV): sequencing the most valuable type-strain genomes for metagenomic binning, comparative biology and taxonomic classification.</title>
        <authorList>
            <person name="Goeker M."/>
        </authorList>
    </citation>
    <scope>NUCLEOTIDE SEQUENCE [LARGE SCALE GENOMIC DNA]</scope>
    <source>
        <strain evidence="2 3">DSM 19598</strain>
    </source>
</reference>
<feature type="compositionally biased region" description="Basic and acidic residues" evidence="1">
    <location>
        <begin position="50"/>
        <end position="67"/>
    </location>
</feature>
<protein>
    <recommendedName>
        <fullName evidence="4">DUF4025 domain-containing protein</fullName>
    </recommendedName>
</protein>
<evidence type="ECO:0000313" key="2">
    <source>
        <dbReference type="EMBL" id="MDQ0411902.1"/>
    </source>
</evidence>
<proteinExistence type="predicted"/>
<dbReference type="Proteomes" id="UP001242313">
    <property type="component" value="Unassembled WGS sequence"/>
</dbReference>
<organism evidence="2 3">
    <name type="scientific">Mesobacillus stamsii</name>
    <dbReference type="NCBI Taxonomy" id="225347"/>
    <lineage>
        <taxon>Bacteria</taxon>
        <taxon>Bacillati</taxon>
        <taxon>Bacillota</taxon>
        <taxon>Bacilli</taxon>
        <taxon>Bacillales</taxon>
        <taxon>Bacillaceae</taxon>
        <taxon>Mesobacillus</taxon>
    </lineage>
</organism>
<evidence type="ECO:0000256" key="1">
    <source>
        <dbReference type="SAM" id="MobiDB-lite"/>
    </source>
</evidence>
<evidence type="ECO:0008006" key="4">
    <source>
        <dbReference type="Google" id="ProtNLM"/>
    </source>
</evidence>
<dbReference type="EMBL" id="JAUSUN010000001">
    <property type="protein sequence ID" value="MDQ0411902.1"/>
    <property type="molecule type" value="Genomic_DNA"/>
</dbReference>
<dbReference type="RefSeq" id="WP_307190948.1">
    <property type="nucleotide sequence ID" value="NZ_JAUSUN010000001.1"/>
</dbReference>
<keyword evidence="3" id="KW-1185">Reference proteome</keyword>
<dbReference type="Pfam" id="PF13217">
    <property type="entry name" value="DUF4025"/>
    <property type="match status" value="1"/>
</dbReference>
<feature type="region of interest" description="Disordered" evidence="1">
    <location>
        <begin position="43"/>
        <end position="67"/>
    </location>
</feature>
<name>A0ABU0FPS6_9BACI</name>
<sequence length="67" mass="7650">MKKDFRKRAEVAGRMYEPADYQREDELSNGLALTHEQANDSYVEGEAGGEIEHTSEASDELNRRGYQ</sequence>
<dbReference type="InterPro" id="IPR025100">
    <property type="entry name" value="DUF4025"/>
</dbReference>